<sequence>MANRTEKLHAAGRRGGRSDAAAISGAVSSHERGRRRVGGEEEEIREAGEPEREGIERRARLGCDVACTLPLWVGWVGSVRGVVESIHSWTFHKGARAGPTGS</sequence>
<reference evidence="2" key="2">
    <citation type="submission" date="2021-02" db="EMBL/GenBank/DDBJ databases">
        <authorList>
            <person name="Kimball J.A."/>
            <person name="Haas M.W."/>
            <person name="Macchietto M."/>
            <person name="Kono T."/>
            <person name="Duquette J."/>
            <person name="Shao M."/>
        </authorList>
    </citation>
    <scope>NUCLEOTIDE SEQUENCE</scope>
    <source>
        <tissue evidence="2">Fresh leaf tissue</tissue>
    </source>
</reference>
<dbReference type="AlphaFoldDB" id="A0A8J5ST84"/>
<feature type="region of interest" description="Disordered" evidence="1">
    <location>
        <begin position="1"/>
        <end position="55"/>
    </location>
</feature>
<dbReference type="EMBL" id="JAAALK010000286">
    <property type="protein sequence ID" value="KAG8061521.1"/>
    <property type="molecule type" value="Genomic_DNA"/>
</dbReference>
<accession>A0A8J5ST84</accession>
<comment type="caution">
    <text evidence="2">The sequence shown here is derived from an EMBL/GenBank/DDBJ whole genome shotgun (WGS) entry which is preliminary data.</text>
</comment>
<name>A0A8J5ST84_ZIZPA</name>
<reference evidence="2" key="1">
    <citation type="journal article" date="2021" name="bioRxiv">
        <title>Whole Genome Assembly and Annotation of Northern Wild Rice, Zizania palustris L., Supports a Whole Genome Duplication in the Zizania Genus.</title>
        <authorList>
            <person name="Haas M."/>
            <person name="Kono T."/>
            <person name="Macchietto M."/>
            <person name="Millas R."/>
            <person name="McGilp L."/>
            <person name="Shao M."/>
            <person name="Duquette J."/>
            <person name="Hirsch C.N."/>
            <person name="Kimball J."/>
        </authorList>
    </citation>
    <scope>NUCLEOTIDE SEQUENCE</scope>
    <source>
        <tissue evidence="2">Fresh leaf tissue</tissue>
    </source>
</reference>
<evidence type="ECO:0000313" key="3">
    <source>
        <dbReference type="Proteomes" id="UP000729402"/>
    </source>
</evidence>
<evidence type="ECO:0000313" key="2">
    <source>
        <dbReference type="EMBL" id="KAG8061521.1"/>
    </source>
</evidence>
<dbReference type="Proteomes" id="UP000729402">
    <property type="component" value="Unassembled WGS sequence"/>
</dbReference>
<feature type="compositionally biased region" description="Basic and acidic residues" evidence="1">
    <location>
        <begin position="45"/>
        <end position="55"/>
    </location>
</feature>
<organism evidence="2 3">
    <name type="scientific">Zizania palustris</name>
    <name type="common">Northern wild rice</name>
    <dbReference type="NCBI Taxonomy" id="103762"/>
    <lineage>
        <taxon>Eukaryota</taxon>
        <taxon>Viridiplantae</taxon>
        <taxon>Streptophyta</taxon>
        <taxon>Embryophyta</taxon>
        <taxon>Tracheophyta</taxon>
        <taxon>Spermatophyta</taxon>
        <taxon>Magnoliopsida</taxon>
        <taxon>Liliopsida</taxon>
        <taxon>Poales</taxon>
        <taxon>Poaceae</taxon>
        <taxon>BOP clade</taxon>
        <taxon>Oryzoideae</taxon>
        <taxon>Oryzeae</taxon>
        <taxon>Zizaniinae</taxon>
        <taxon>Zizania</taxon>
    </lineage>
</organism>
<gene>
    <name evidence="2" type="ORF">GUJ93_ZPchr0003g16771</name>
</gene>
<evidence type="ECO:0000256" key="1">
    <source>
        <dbReference type="SAM" id="MobiDB-lite"/>
    </source>
</evidence>
<protein>
    <submittedName>
        <fullName evidence="2">Uncharacterized protein</fullName>
    </submittedName>
</protein>
<keyword evidence="3" id="KW-1185">Reference proteome</keyword>
<proteinExistence type="predicted"/>